<dbReference type="EMBL" id="HACG01020770">
    <property type="protein sequence ID" value="CEK67635.1"/>
    <property type="molecule type" value="Transcribed_RNA"/>
</dbReference>
<feature type="non-terminal residue" evidence="1">
    <location>
        <position position="84"/>
    </location>
</feature>
<accession>A0A0B6ZIP8</accession>
<sequence length="84" mass="9526">MFFIFDSCSAPCQYGILIFMNSLGVSVPVFFNSVFVTPLFYPSKSPFTTDVEKRLYTVVYNRTSGNKAGGRPRQKMVRRVAARD</sequence>
<protein>
    <submittedName>
        <fullName evidence="1">Uncharacterized protein</fullName>
    </submittedName>
</protein>
<evidence type="ECO:0000313" key="1">
    <source>
        <dbReference type="EMBL" id="CEK67635.1"/>
    </source>
</evidence>
<reference evidence="1" key="1">
    <citation type="submission" date="2014-12" db="EMBL/GenBank/DDBJ databases">
        <title>Insight into the proteome of Arion vulgaris.</title>
        <authorList>
            <person name="Aradska J."/>
            <person name="Bulat T."/>
            <person name="Smidak R."/>
            <person name="Sarate P."/>
            <person name="Gangsoo J."/>
            <person name="Sialana F."/>
            <person name="Bilban M."/>
            <person name="Lubec G."/>
        </authorList>
    </citation>
    <scope>NUCLEOTIDE SEQUENCE</scope>
    <source>
        <tissue evidence="1">Skin</tissue>
    </source>
</reference>
<gene>
    <name evidence="1" type="primary">ORF63367</name>
</gene>
<name>A0A0B6ZIP8_9EUPU</name>
<proteinExistence type="predicted"/>
<organism evidence="1">
    <name type="scientific">Arion vulgaris</name>
    <dbReference type="NCBI Taxonomy" id="1028688"/>
    <lineage>
        <taxon>Eukaryota</taxon>
        <taxon>Metazoa</taxon>
        <taxon>Spiralia</taxon>
        <taxon>Lophotrochozoa</taxon>
        <taxon>Mollusca</taxon>
        <taxon>Gastropoda</taxon>
        <taxon>Heterobranchia</taxon>
        <taxon>Euthyneura</taxon>
        <taxon>Panpulmonata</taxon>
        <taxon>Eupulmonata</taxon>
        <taxon>Stylommatophora</taxon>
        <taxon>Helicina</taxon>
        <taxon>Arionoidea</taxon>
        <taxon>Arionidae</taxon>
        <taxon>Arion</taxon>
    </lineage>
</organism>
<dbReference type="AlphaFoldDB" id="A0A0B6ZIP8"/>